<reference evidence="2" key="1">
    <citation type="submission" date="2023-03" db="EMBL/GenBank/DDBJ databases">
        <title>Massive genome expansion in bonnet fungi (Mycena s.s.) driven by repeated elements and novel gene families across ecological guilds.</title>
        <authorList>
            <consortium name="Lawrence Berkeley National Laboratory"/>
            <person name="Harder C.B."/>
            <person name="Miyauchi S."/>
            <person name="Viragh M."/>
            <person name="Kuo A."/>
            <person name="Thoen E."/>
            <person name="Andreopoulos B."/>
            <person name="Lu D."/>
            <person name="Skrede I."/>
            <person name="Drula E."/>
            <person name="Henrissat B."/>
            <person name="Morin E."/>
            <person name="Kohler A."/>
            <person name="Barry K."/>
            <person name="LaButti K."/>
            <person name="Morin E."/>
            <person name="Salamov A."/>
            <person name="Lipzen A."/>
            <person name="Mereny Z."/>
            <person name="Hegedus B."/>
            <person name="Baldrian P."/>
            <person name="Stursova M."/>
            <person name="Weitz H."/>
            <person name="Taylor A."/>
            <person name="Grigoriev I.V."/>
            <person name="Nagy L.G."/>
            <person name="Martin F."/>
            <person name="Kauserud H."/>
        </authorList>
    </citation>
    <scope>NUCLEOTIDE SEQUENCE</scope>
    <source>
        <strain evidence="2">CBHHK200</strain>
    </source>
</reference>
<dbReference type="AlphaFoldDB" id="A0AAD6TIA3"/>
<accession>A0AAD6TIA3</accession>
<evidence type="ECO:0000313" key="3">
    <source>
        <dbReference type="Proteomes" id="UP001218188"/>
    </source>
</evidence>
<sequence>MSHSGVGRAGPGRGFTSAPRAASATFSQELIDRILGDTDKDTLKSCALVARSFRTTSQKLIFSDLTILPPGCDSIPALQRLANLLSASPHLALHVRTLRLVQPSFYAPCVWMQSDILPVILPLFTHLASLRISIYNWDFFHSDCEQAIHTLITQSQLSSIELEEARFQTNVKLLAFLQCYPASLQFASLRHVYTHRSNLNDAFIEFDPLHLTSLHIDSHASAPYHWAMRAVDPKHLRDLQTDAQKSTLKFVQRLLDGAVHVETYHISLRDSFFNRQTTNLRSMPSLRTFELSVELEWAEIHKAQGRYNPLNDVTRTLTTAPQTVEHLILNLQIRHSDDWGRFLDYPLRDHPLEGLGERRPALRDVVVRIVLRHEPPALQQGIQYLKQLFHRLENRGMLTAVIIHPAAGQ</sequence>
<evidence type="ECO:0000313" key="2">
    <source>
        <dbReference type="EMBL" id="KAJ7044397.1"/>
    </source>
</evidence>
<organism evidence="2 3">
    <name type="scientific">Mycena alexandri</name>
    <dbReference type="NCBI Taxonomy" id="1745969"/>
    <lineage>
        <taxon>Eukaryota</taxon>
        <taxon>Fungi</taxon>
        <taxon>Dikarya</taxon>
        <taxon>Basidiomycota</taxon>
        <taxon>Agaricomycotina</taxon>
        <taxon>Agaricomycetes</taxon>
        <taxon>Agaricomycetidae</taxon>
        <taxon>Agaricales</taxon>
        <taxon>Marasmiineae</taxon>
        <taxon>Mycenaceae</taxon>
        <taxon>Mycena</taxon>
    </lineage>
</organism>
<evidence type="ECO:0000256" key="1">
    <source>
        <dbReference type="SAM" id="MobiDB-lite"/>
    </source>
</evidence>
<dbReference type="EMBL" id="JARJCM010000007">
    <property type="protein sequence ID" value="KAJ7044397.1"/>
    <property type="molecule type" value="Genomic_DNA"/>
</dbReference>
<protein>
    <submittedName>
        <fullName evidence="2">Uncharacterized protein</fullName>
    </submittedName>
</protein>
<name>A0AAD6TIA3_9AGAR</name>
<proteinExistence type="predicted"/>
<gene>
    <name evidence="2" type="ORF">C8F04DRAFT_1174830</name>
</gene>
<comment type="caution">
    <text evidence="2">The sequence shown here is derived from an EMBL/GenBank/DDBJ whole genome shotgun (WGS) entry which is preliminary data.</text>
</comment>
<feature type="region of interest" description="Disordered" evidence="1">
    <location>
        <begin position="1"/>
        <end position="21"/>
    </location>
</feature>
<keyword evidence="3" id="KW-1185">Reference proteome</keyword>
<dbReference type="Proteomes" id="UP001218188">
    <property type="component" value="Unassembled WGS sequence"/>
</dbReference>